<dbReference type="AlphaFoldDB" id="A0A852R449"/>
<feature type="signal peptide" evidence="2">
    <location>
        <begin position="1"/>
        <end position="36"/>
    </location>
</feature>
<feature type="region of interest" description="Disordered" evidence="1">
    <location>
        <begin position="132"/>
        <end position="151"/>
    </location>
</feature>
<keyword evidence="2" id="KW-0732">Signal</keyword>
<comment type="caution">
    <text evidence="3">The sequence shown here is derived from an EMBL/GenBank/DDBJ whole genome shotgun (WGS) entry which is preliminary data.</text>
</comment>
<keyword evidence="4" id="KW-1185">Reference proteome</keyword>
<keyword evidence="3" id="KW-0449">Lipoprotein</keyword>
<dbReference type="InterPro" id="IPR009736">
    <property type="entry name" value="DUF1307"/>
</dbReference>
<dbReference type="SUPFAM" id="SSF160704">
    <property type="entry name" value="YehR-like"/>
    <property type="match status" value="1"/>
</dbReference>
<accession>A0A852R449</accession>
<dbReference type="Gene3D" id="3.30.1830.10">
    <property type="entry name" value="YehR-like"/>
    <property type="match status" value="1"/>
</dbReference>
<dbReference type="EMBL" id="JACCBD010000001">
    <property type="protein sequence ID" value="NYD27507.1"/>
    <property type="molecule type" value="Genomic_DNA"/>
</dbReference>
<evidence type="ECO:0000313" key="4">
    <source>
        <dbReference type="Proteomes" id="UP000586095"/>
    </source>
</evidence>
<organism evidence="3 4">
    <name type="scientific">Leucobacter aridicollis</name>
    <dbReference type="NCBI Taxonomy" id="283878"/>
    <lineage>
        <taxon>Bacteria</taxon>
        <taxon>Bacillati</taxon>
        <taxon>Actinomycetota</taxon>
        <taxon>Actinomycetes</taxon>
        <taxon>Micrococcales</taxon>
        <taxon>Microbacteriaceae</taxon>
        <taxon>Leucobacter</taxon>
    </lineage>
</organism>
<evidence type="ECO:0000256" key="1">
    <source>
        <dbReference type="SAM" id="MobiDB-lite"/>
    </source>
</evidence>
<sequence>MLTKPSPRATRRTGTVAAVMLAAALALTGCSGGGDAAGETTETTLTRSVEGAELTVTYVAEGDKVTQQTTKNVVNYEASGIADRAAAEESVAPLAEQYKGIKGVEHSIEFGDDELTETVTLTYADLDIEKLSSVTGGDPGENPEDARDVSLKEAVKTLTDGGFTEVK</sequence>
<dbReference type="PROSITE" id="PS51257">
    <property type="entry name" value="PROKAR_LIPOPROTEIN"/>
    <property type="match status" value="1"/>
</dbReference>
<proteinExistence type="predicted"/>
<dbReference type="Pfam" id="PF06998">
    <property type="entry name" value="DUF1307"/>
    <property type="match status" value="1"/>
</dbReference>
<name>A0A852R449_9MICO</name>
<evidence type="ECO:0000256" key="2">
    <source>
        <dbReference type="SAM" id="SignalP"/>
    </source>
</evidence>
<gene>
    <name evidence="3" type="ORF">BJ960_002310</name>
</gene>
<dbReference type="InterPro" id="IPR036699">
    <property type="entry name" value="YehR-like_sf"/>
</dbReference>
<protein>
    <submittedName>
        <fullName evidence="3">Uncharacterized lipoprotein YehR (DUF1307 family)</fullName>
    </submittedName>
</protein>
<dbReference type="RefSeq" id="WP_185987394.1">
    <property type="nucleotide sequence ID" value="NZ_BAAALZ010000001.1"/>
</dbReference>
<feature type="chain" id="PRO_5032397267" evidence="2">
    <location>
        <begin position="37"/>
        <end position="167"/>
    </location>
</feature>
<dbReference type="Proteomes" id="UP000586095">
    <property type="component" value="Unassembled WGS sequence"/>
</dbReference>
<evidence type="ECO:0000313" key="3">
    <source>
        <dbReference type="EMBL" id="NYD27507.1"/>
    </source>
</evidence>
<dbReference type="PIRSF" id="PIRSF006187">
    <property type="entry name" value="DUF1307"/>
    <property type="match status" value="1"/>
</dbReference>
<reference evidence="3 4" key="1">
    <citation type="submission" date="2020-07" db="EMBL/GenBank/DDBJ databases">
        <title>Sequencing the genomes of 1000 actinobacteria strains.</title>
        <authorList>
            <person name="Klenk H.-P."/>
        </authorList>
    </citation>
    <scope>NUCLEOTIDE SEQUENCE [LARGE SCALE GENOMIC DNA]</scope>
    <source>
        <strain evidence="3 4">DSM 17380</strain>
    </source>
</reference>